<dbReference type="GO" id="GO:0016874">
    <property type="term" value="F:ligase activity"/>
    <property type="evidence" value="ECO:0007669"/>
    <property type="project" value="UniProtKB-UniRule"/>
</dbReference>
<organism evidence="5 6">
    <name type="scientific">Fredinandcohnia quinoae</name>
    <dbReference type="NCBI Taxonomy" id="2918902"/>
    <lineage>
        <taxon>Bacteria</taxon>
        <taxon>Bacillati</taxon>
        <taxon>Bacillota</taxon>
        <taxon>Bacilli</taxon>
        <taxon>Bacillales</taxon>
        <taxon>Bacillaceae</taxon>
        <taxon>Fredinandcohnia</taxon>
    </lineage>
</organism>
<dbReference type="Pfam" id="PF10079">
    <property type="entry name" value="Rossmann-like_BshC"/>
    <property type="match status" value="1"/>
</dbReference>
<dbReference type="AlphaFoldDB" id="A0AAW5DXW3"/>
<feature type="domain" description="Bacillithiol biosynthesis BshC N-terminal Rossmann-like" evidence="3">
    <location>
        <begin position="9"/>
        <end position="389"/>
    </location>
</feature>
<sequence>MKKGRTKFMEVMDLFLPSTNTLVNDYLTNKIDTYNYFDYDIHSPLVYEVRKKDVLSRTFPRERLVQHLLNFNRKYNSHEQTIKNIYKLSDPNSVVVVGGQQAGVLTGPLYTIHKIISIIKLARQQEELLNIPVIPVFWIAGEDHDFAEINHLFVNDGNHIRKKILPQQQHSKSMVTSIEIDKKLCEDWLKEVFETYGETDNTNEIIQLLLLQLEKSTTYVDFFMQIISTLFGDTGIVMVDSGSVELREIESDFLVEIIEKNRGIHDAVLHQQEILQSANYSKSIEMNENSANLFYQVGSDRVLLEYYPEHDIFRGKNNECILCSEELIEFAKTHPGSISNNVITRPLMQELLFPTLAFISGPGEVSYWAELKQAFTVMGMKMPPVVPRLMMTIIERSIESNIVDIGLSISDAINGKVMSAKNAWIAKHTSNFDDVMIQAKQEAENIHKRVRNAALEIDKSLLDLLLKNAENFQTQLEFVNHTVSKRVLLQNEVEMKKFERIEYSLKPLGSPQERIWNIFYYLNKYGLDFTSNLVELPFEFNGKHKIIKV</sequence>
<protein>
    <recommendedName>
        <fullName evidence="2">Putative cysteine ligase BshC</fullName>
        <ecNumber evidence="2">6.-.-.-</ecNumber>
    </recommendedName>
</protein>
<gene>
    <name evidence="2 5" type="primary">bshC</name>
    <name evidence="5" type="ORF">MJG50_00985</name>
</gene>
<dbReference type="EC" id="6.-.-.-" evidence="2"/>
<dbReference type="EMBL" id="JAKTTI010000001">
    <property type="protein sequence ID" value="MCH1623885.1"/>
    <property type="molecule type" value="Genomic_DNA"/>
</dbReference>
<dbReference type="HAMAP" id="MF_01867">
    <property type="entry name" value="BshC"/>
    <property type="match status" value="1"/>
</dbReference>
<dbReference type="Proteomes" id="UP001431131">
    <property type="component" value="Unassembled WGS sequence"/>
</dbReference>
<comment type="function">
    <text evidence="2">Involved in bacillithiol (BSH) biosynthesis. May catalyze the last step of the pathway, the addition of cysteine to glucosamine malate (GlcN-Mal) to generate BSH.</text>
</comment>
<keyword evidence="6" id="KW-1185">Reference proteome</keyword>
<dbReference type="InterPro" id="IPR011199">
    <property type="entry name" value="Bacillithiol_biosynth_BshC"/>
</dbReference>
<evidence type="ECO:0000259" key="3">
    <source>
        <dbReference type="Pfam" id="PF10079"/>
    </source>
</evidence>
<keyword evidence="1 2" id="KW-0436">Ligase</keyword>
<accession>A0AAW5DXW3</accession>
<dbReference type="InterPro" id="IPR055399">
    <property type="entry name" value="CC_BshC"/>
</dbReference>
<dbReference type="RefSeq" id="WP_240251968.1">
    <property type="nucleotide sequence ID" value="NZ_JAKTTI010000001.1"/>
</dbReference>
<feature type="domain" description="Bacillithiol biosynthesis BshC C-terminal coiled-coil" evidence="4">
    <location>
        <begin position="391"/>
        <end position="548"/>
    </location>
</feature>
<comment type="caution">
    <text evidence="5">The sequence shown here is derived from an EMBL/GenBank/DDBJ whole genome shotgun (WGS) entry which is preliminary data.</text>
</comment>
<dbReference type="NCBIfam" id="TIGR03998">
    <property type="entry name" value="thiol_BshC"/>
    <property type="match status" value="1"/>
</dbReference>
<proteinExistence type="inferred from homology"/>
<evidence type="ECO:0000259" key="4">
    <source>
        <dbReference type="Pfam" id="PF24850"/>
    </source>
</evidence>
<evidence type="ECO:0000313" key="6">
    <source>
        <dbReference type="Proteomes" id="UP001431131"/>
    </source>
</evidence>
<dbReference type="Pfam" id="PF24850">
    <property type="entry name" value="CC_BshC"/>
    <property type="match status" value="1"/>
</dbReference>
<name>A0AAW5DXW3_9BACI</name>
<reference evidence="5" key="1">
    <citation type="submission" date="2022-02" db="EMBL/GenBank/DDBJ databases">
        <title>Fredinandcohnia quinoae sp. nov. isolated from Chenopodium quinoa seeds.</title>
        <authorList>
            <person name="Saati-Santamaria Z."/>
            <person name="Flores-Felix J.D."/>
            <person name="Igual J.M."/>
            <person name="Velazquez E."/>
            <person name="Garcia-Fraile P."/>
            <person name="Martinez-Molina E."/>
        </authorList>
    </citation>
    <scope>NUCLEOTIDE SEQUENCE</scope>
    <source>
        <strain evidence="5">SECRCQ15</strain>
    </source>
</reference>
<evidence type="ECO:0000256" key="1">
    <source>
        <dbReference type="ARBA" id="ARBA00022598"/>
    </source>
</evidence>
<dbReference type="InterPro" id="IPR055398">
    <property type="entry name" value="Rossmann-like_BshC"/>
</dbReference>
<dbReference type="PIRSF" id="PIRSF012535">
    <property type="entry name" value="UCP012535"/>
    <property type="match status" value="1"/>
</dbReference>
<evidence type="ECO:0000256" key="2">
    <source>
        <dbReference type="HAMAP-Rule" id="MF_01867"/>
    </source>
</evidence>
<evidence type="ECO:0000313" key="5">
    <source>
        <dbReference type="EMBL" id="MCH1623885.1"/>
    </source>
</evidence>
<comment type="similarity">
    <text evidence="2">Belongs to the BshC family.</text>
</comment>